<dbReference type="InterPro" id="IPR050832">
    <property type="entry name" value="Bact_Acetyltransf"/>
</dbReference>
<dbReference type="GO" id="GO:0016747">
    <property type="term" value="F:acyltransferase activity, transferring groups other than amino-acyl groups"/>
    <property type="evidence" value="ECO:0007669"/>
    <property type="project" value="InterPro"/>
</dbReference>
<dbReference type="AlphaFoldDB" id="A0A127JR77"/>
<protein>
    <recommendedName>
        <fullName evidence="3">N-acetyltransferase domain-containing protein</fullName>
    </recommendedName>
</protein>
<evidence type="ECO:0000313" key="5">
    <source>
        <dbReference type="Proteomes" id="UP000070433"/>
    </source>
</evidence>
<sequence length="160" mass="17638">MPASSGAVTVRAVRRQDLEQVVALDARVTGLEKRAYWERVYRRYGHAQRGEQRLFLVAVAGSEVVGFVIGEVRDWEFGSPPCGWVFAIDVDPRVRQAGIGTRLLTALCDAMRSAGVRQLRTLLSADNTLILSFFRSQGMMAAPMIPLGMEMPPATGRSRS</sequence>
<reference evidence="4 5" key="1">
    <citation type="journal article" date="2014" name="Int. J. Syst. Evol. Microbiol.">
        <title>Ramlibacter solisilvae sp. nov., isolated from forest soil, and emended description of the genus Ramlibacter.</title>
        <authorList>
            <person name="Lee H.J."/>
            <person name="Lee S.H."/>
            <person name="Lee S.S."/>
            <person name="Lee J.S."/>
            <person name="Kim Y."/>
            <person name="Kim S.C."/>
            <person name="Jeon C.O."/>
        </authorList>
    </citation>
    <scope>NUCLEOTIDE SEQUENCE [LARGE SCALE GENOMIC DNA]</scope>
    <source>
        <strain evidence="4 5">5-10</strain>
    </source>
</reference>
<organism evidence="4 5">
    <name type="scientific">Ramlibacter tataouinensis</name>
    <dbReference type="NCBI Taxonomy" id="94132"/>
    <lineage>
        <taxon>Bacteria</taxon>
        <taxon>Pseudomonadati</taxon>
        <taxon>Pseudomonadota</taxon>
        <taxon>Betaproteobacteria</taxon>
        <taxon>Burkholderiales</taxon>
        <taxon>Comamonadaceae</taxon>
        <taxon>Ramlibacter</taxon>
    </lineage>
</organism>
<accession>A0A127JR77</accession>
<dbReference type="EMBL" id="CP010951">
    <property type="protein sequence ID" value="AMO22498.1"/>
    <property type="molecule type" value="Genomic_DNA"/>
</dbReference>
<proteinExistence type="predicted"/>
<dbReference type="InterPro" id="IPR000182">
    <property type="entry name" value="GNAT_dom"/>
</dbReference>
<dbReference type="Pfam" id="PF00583">
    <property type="entry name" value="Acetyltransf_1"/>
    <property type="match status" value="1"/>
</dbReference>
<keyword evidence="1" id="KW-0808">Transferase</keyword>
<evidence type="ECO:0000256" key="2">
    <source>
        <dbReference type="ARBA" id="ARBA00023315"/>
    </source>
</evidence>
<name>A0A127JR77_9BURK</name>
<gene>
    <name evidence="4" type="ORF">UC35_05860</name>
</gene>
<keyword evidence="2" id="KW-0012">Acyltransferase</keyword>
<keyword evidence="5" id="KW-1185">Reference proteome</keyword>
<feature type="domain" description="N-acetyltransferase" evidence="3">
    <location>
        <begin position="8"/>
        <end position="160"/>
    </location>
</feature>
<dbReference type="PANTHER" id="PTHR43877">
    <property type="entry name" value="AMINOALKYLPHOSPHONATE N-ACETYLTRANSFERASE-RELATED-RELATED"/>
    <property type="match status" value="1"/>
</dbReference>
<evidence type="ECO:0000313" key="4">
    <source>
        <dbReference type="EMBL" id="AMO22498.1"/>
    </source>
</evidence>
<dbReference type="CDD" id="cd04301">
    <property type="entry name" value="NAT_SF"/>
    <property type="match status" value="1"/>
</dbReference>
<dbReference type="SUPFAM" id="SSF55729">
    <property type="entry name" value="Acyl-CoA N-acyltransferases (Nat)"/>
    <property type="match status" value="1"/>
</dbReference>
<dbReference type="Gene3D" id="3.40.630.30">
    <property type="match status" value="1"/>
</dbReference>
<evidence type="ECO:0000256" key="1">
    <source>
        <dbReference type="ARBA" id="ARBA00022679"/>
    </source>
</evidence>
<evidence type="ECO:0000259" key="3">
    <source>
        <dbReference type="PROSITE" id="PS51186"/>
    </source>
</evidence>
<dbReference type="PROSITE" id="PS51186">
    <property type="entry name" value="GNAT"/>
    <property type="match status" value="1"/>
</dbReference>
<dbReference type="InterPro" id="IPR016181">
    <property type="entry name" value="Acyl_CoA_acyltransferase"/>
</dbReference>
<dbReference type="PATRIC" id="fig|94132.3.peg.1181"/>
<dbReference type="Proteomes" id="UP000070433">
    <property type="component" value="Chromosome"/>
</dbReference>